<dbReference type="PANTHER" id="PTHR48105">
    <property type="entry name" value="THIOREDOXIN REDUCTASE 1-RELATED-RELATED"/>
    <property type="match status" value="1"/>
</dbReference>
<dbReference type="InterPro" id="IPR036188">
    <property type="entry name" value="FAD/NAD-bd_sf"/>
</dbReference>
<dbReference type="Gene3D" id="3.50.50.60">
    <property type="entry name" value="FAD/NAD(P)-binding domain"/>
    <property type="match status" value="2"/>
</dbReference>
<dbReference type="Pfam" id="PF07992">
    <property type="entry name" value="Pyr_redox_2"/>
    <property type="match status" value="1"/>
</dbReference>
<keyword evidence="1" id="KW-0285">Flavoprotein</keyword>
<dbReference type="HOGENOM" id="CLU_031864_5_0_6"/>
<comment type="caution">
    <text evidence="4">The sequence shown here is derived from an EMBL/GenBank/DDBJ whole genome shotgun (WGS) entry which is preliminary data.</text>
</comment>
<evidence type="ECO:0000259" key="3">
    <source>
        <dbReference type="Pfam" id="PF07992"/>
    </source>
</evidence>
<dbReference type="AlphaFoldDB" id="A0A061JMW8"/>
<dbReference type="OrthoDB" id="109585at2"/>
<accession>A0A061JMW8</accession>
<dbReference type="SUPFAM" id="SSF51905">
    <property type="entry name" value="FAD/NAD(P)-binding domain"/>
    <property type="match status" value="1"/>
</dbReference>
<dbReference type="InterPro" id="IPR050097">
    <property type="entry name" value="Ferredoxin-NADP_redctase_2"/>
</dbReference>
<gene>
    <name evidence="4" type="ORF">B597_019795</name>
</gene>
<evidence type="ECO:0000313" key="4">
    <source>
        <dbReference type="EMBL" id="EWC39534.1"/>
    </source>
</evidence>
<organism evidence="4 5">
    <name type="scientific">Stutzerimonas stutzeri KOS6</name>
    <dbReference type="NCBI Taxonomy" id="1218352"/>
    <lineage>
        <taxon>Bacteria</taxon>
        <taxon>Pseudomonadati</taxon>
        <taxon>Pseudomonadota</taxon>
        <taxon>Gammaproteobacteria</taxon>
        <taxon>Pseudomonadales</taxon>
        <taxon>Pseudomonadaceae</taxon>
        <taxon>Stutzerimonas</taxon>
    </lineage>
</organism>
<keyword evidence="2" id="KW-0560">Oxidoreductase</keyword>
<proteinExistence type="predicted"/>
<protein>
    <submittedName>
        <fullName evidence="4">Thioredoxin reductase</fullName>
    </submittedName>
</protein>
<name>A0A061JMW8_STUST</name>
<feature type="domain" description="FAD/NAD(P)-binding" evidence="3">
    <location>
        <begin position="17"/>
        <end position="295"/>
    </location>
</feature>
<evidence type="ECO:0000256" key="1">
    <source>
        <dbReference type="ARBA" id="ARBA00022630"/>
    </source>
</evidence>
<dbReference type="RefSeq" id="WP_003293374.1">
    <property type="nucleotide sequence ID" value="NZ_KK020676.1"/>
</dbReference>
<dbReference type="InterPro" id="IPR023753">
    <property type="entry name" value="FAD/NAD-binding_dom"/>
</dbReference>
<evidence type="ECO:0000256" key="2">
    <source>
        <dbReference type="ARBA" id="ARBA00023002"/>
    </source>
</evidence>
<dbReference type="PRINTS" id="PR00368">
    <property type="entry name" value="FADPNR"/>
</dbReference>
<dbReference type="GO" id="GO:0016491">
    <property type="term" value="F:oxidoreductase activity"/>
    <property type="evidence" value="ECO:0007669"/>
    <property type="project" value="UniProtKB-KW"/>
</dbReference>
<reference evidence="4 5" key="1">
    <citation type="journal article" date="2013" name="Genome Announc.">
        <title>Draft Genome of the Nitrogen-Fixing Bacterium Pseudomonas stutzeri Strain KOS6 Isolated from Industrial Hydrocarbon Sludge.</title>
        <authorList>
            <person name="Grigoryeva T.V."/>
            <person name="Laikov A.V."/>
            <person name="Naumova R.P."/>
            <person name="Manolov A.I."/>
            <person name="Larin A.K."/>
            <person name="Karpova I.Y."/>
            <person name="Semashko T.A."/>
            <person name="Alexeev D.G."/>
            <person name="Kostryukova E.S."/>
            <person name="Muller R."/>
            <person name="Govorun V.M."/>
        </authorList>
    </citation>
    <scope>NUCLEOTIDE SEQUENCE [LARGE SCALE GENOMIC DNA]</scope>
    <source>
        <strain evidence="4 5">KOS6</strain>
    </source>
</reference>
<dbReference type="PRINTS" id="PR00469">
    <property type="entry name" value="PNDRDTASEII"/>
</dbReference>
<evidence type="ECO:0000313" key="5">
    <source>
        <dbReference type="Proteomes" id="UP000026923"/>
    </source>
</evidence>
<dbReference type="Proteomes" id="UP000026923">
    <property type="component" value="Unassembled WGS sequence"/>
</dbReference>
<sequence>MTRAPDAPPSEASRADYDCLIVGGGPGGLTAALYLARFRRRCLVVDAGCSRAGLIPRSRNYPGFPPGISGNDLLERLRQQADEYGAQIEHGTVESIELHPLGFAVTWNARRCIARQLIIATGIEDTLPQMDDARQAIAAGHLRLCAICDGFEVSGDSVAVYGEAECAIGHAAFLRTFSDRVSVIAPGATAADEQAIQLAAHYDIRLICAEVQRLHSLDDGIEVLTVGGETHRFDILYPCLGARFRSEVAQRLGIACDEDGALRVDHQQQTSQPGLYAVGDVVAGLKQISVAIGQAAQAATAIHNSLEANPWPRRQPARTRLR</sequence>
<dbReference type="EMBL" id="AMCZ02000036">
    <property type="protein sequence ID" value="EWC39534.1"/>
    <property type="molecule type" value="Genomic_DNA"/>
</dbReference>
<dbReference type="eggNOG" id="COG0492">
    <property type="taxonomic scope" value="Bacteria"/>
</dbReference>